<keyword evidence="2 6" id="KW-0805">Transcription regulation</keyword>
<accession>A0ABR2WM11</accession>
<evidence type="ECO:0000313" key="8">
    <source>
        <dbReference type="Proteomes" id="UP001479436"/>
    </source>
</evidence>
<comment type="similarity">
    <text evidence="6">Belongs to the NFYA/HAP2 subunit family.</text>
</comment>
<keyword evidence="5 6" id="KW-0539">Nucleus</keyword>
<dbReference type="PANTHER" id="PTHR12632">
    <property type="entry name" value="TRANSCRIPTION FACTOR NF-Y ALPHA-RELATED"/>
    <property type="match status" value="1"/>
</dbReference>
<evidence type="ECO:0000313" key="7">
    <source>
        <dbReference type="EMBL" id="KAK9762511.1"/>
    </source>
</evidence>
<evidence type="ECO:0000256" key="1">
    <source>
        <dbReference type="ARBA" id="ARBA00004123"/>
    </source>
</evidence>
<evidence type="ECO:0000256" key="6">
    <source>
        <dbReference type="RuleBase" id="RU367155"/>
    </source>
</evidence>
<keyword evidence="4 6" id="KW-0804">Transcription</keyword>
<comment type="subunit">
    <text evidence="6">Heterotrimer.</text>
</comment>
<organism evidence="7 8">
    <name type="scientific">Basidiobolus ranarum</name>
    <dbReference type="NCBI Taxonomy" id="34480"/>
    <lineage>
        <taxon>Eukaryota</taxon>
        <taxon>Fungi</taxon>
        <taxon>Fungi incertae sedis</taxon>
        <taxon>Zoopagomycota</taxon>
        <taxon>Entomophthoromycotina</taxon>
        <taxon>Basidiobolomycetes</taxon>
        <taxon>Basidiobolales</taxon>
        <taxon>Basidiobolaceae</taxon>
        <taxon>Basidiobolus</taxon>
    </lineage>
</organism>
<reference evidence="7 8" key="1">
    <citation type="submission" date="2023-04" db="EMBL/GenBank/DDBJ databases">
        <title>Genome of Basidiobolus ranarum AG-B5.</title>
        <authorList>
            <person name="Stajich J.E."/>
            <person name="Carter-House D."/>
            <person name="Gryganskyi A."/>
        </authorList>
    </citation>
    <scope>NUCLEOTIDE SEQUENCE [LARGE SCALE GENOMIC DNA]</scope>
    <source>
        <strain evidence="7 8">AG-B5</strain>
    </source>
</reference>
<dbReference type="Gene3D" id="6.10.250.2430">
    <property type="match status" value="1"/>
</dbReference>
<dbReference type="InterPro" id="IPR001289">
    <property type="entry name" value="NFYA"/>
</dbReference>
<dbReference type="EMBL" id="JASJQH010000931">
    <property type="protein sequence ID" value="KAK9762511.1"/>
    <property type="molecule type" value="Genomic_DNA"/>
</dbReference>
<dbReference type="PROSITE" id="PS51152">
    <property type="entry name" value="NFYA_HAP2_2"/>
    <property type="match status" value="1"/>
</dbReference>
<name>A0ABR2WM11_9FUNG</name>
<evidence type="ECO:0000256" key="5">
    <source>
        <dbReference type="ARBA" id="ARBA00023242"/>
    </source>
</evidence>
<comment type="caution">
    <text evidence="7">The sequence shown here is derived from an EMBL/GenBank/DDBJ whole genome shotgun (WGS) entry which is preliminary data.</text>
</comment>
<comment type="subcellular location">
    <subcellularLocation>
        <location evidence="1 6">Nucleus</location>
    </subcellularLocation>
</comment>
<evidence type="ECO:0000256" key="3">
    <source>
        <dbReference type="ARBA" id="ARBA00023125"/>
    </source>
</evidence>
<dbReference type="Proteomes" id="UP001479436">
    <property type="component" value="Unassembled WGS sequence"/>
</dbReference>
<gene>
    <name evidence="7" type="primary">HAP2_4</name>
    <name evidence="7" type="ORF">K7432_011680</name>
</gene>
<dbReference type="Pfam" id="PF02045">
    <property type="entry name" value="CBFB_NFYA"/>
    <property type="match status" value="1"/>
</dbReference>
<keyword evidence="8" id="KW-1185">Reference proteome</keyword>
<keyword evidence="3 6" id="KW-0238">DNA-binding</keyword>
<sequence length="185" mass="21038">MMEEHHSQPHLLHNPYVQDFSAYGMAMHNNTVPAGLPQVPDPLLVPGDIHKTNTVSSVQHYSPPRHLGYSTAYSNVMLPTASPTTAIPNTMYRVPLPNEVVTGEEDPLYVNAKQYHRILKRRAARARLEEKHRIQRSRKVLLPPTLKYSHRTILIFPMLAISSRIASSSCHETSQRTRRKILDCC</sequence>
<proteinExistence type="inferred from homology"/>
<evidence type="ECO:0000256" key="2">
    <source>
        <dbReference type="ARBA" id="ARBA00023015"/>
    </source>
</evidence>
<dbReference type="SMART" id="SM00521">
    <property type="entry name" value="CBF"/>
    <property type="match status" value="1"/>
</dbReference>
<evidence type="ECO:0000256" key="4">
    <source>
        <dbReference type="ARBA" id="ARBA00023163"/>
    </source>
</evidence>
<comment type="function">
    <text evidence="6">Component of the sequence-specific heterotrimeric transcription factor (NF-Y) which specifically recognizes a 5'-CCAAT-3' box motif found in the promoters of its target genes.</text>
</comment>
<protein>
    <recommendedName>
        <fullName evidence="6">Transcriptional activator HAP2</fullName>
    </recommendedName>
</protein>